<accession>A0A225W6H6</accession>
<proteinExistence type="predicted"/>
<protein>
    <recommendedName>
        <fullName evidence="4">Eukaryotic/viral aspartic protease</fullName>
    </recommendedName>
</protein>
<feature type="compositionally biased region" description="Basic and acidic residues" evidence="1">
    <location>
        <begin position="213"/>
        <end position="230"/>
    </location>
</feature>
<gene>
    <name evidence="2" type="ORF">PHMEG_00014024</name>
</gene>
<feature type="region of interest" description="Disordered" evidence="1">
    <location>
        <begin position="119"/>
        <end position="236"/>
    </location>
</feature>
<reference evidence="3" key="1">
    <citation type="submission" date="2017-03" db="EMBL/GenBank/DDBJ databases">
        <title>Phytopthora megakarya and P. palmivora, two closely related causual agents of cacao black pod achieved similar genome size and gene model numbers by different mechanisms.</title>
        <authorList>
            <person name="Ali S."/>
            <person name="Shao J."/>
            <person name="Larry D.J."/>
            <person name="Kronmiller B."/>
            <person name="Shen D."/>
            <person name="Strem M.D."/>
            <person name="Melnick R.L."/>
            <person name="Guiltinan M.J."/>
            <person name="Tyler B.M."/>
            <person name="Meinhardt L.W."/>
            <person name="Bailey B.A."/>
        </authorList>
    </citation>
    <scope>NUCLEOTIDE SEQUENCE [LARGE SCALE GENOMIC DNA]</scope>
    <source>
        <strain evidence="3">zdho120</strain>
    </source>
</reference>
<evidence type="ECO:0008006" key="4">
    <source>
        <dbReference type="Google" id="ProtNLM"/>
    </source>
</evidence>
<keyword evidence="3" id="KW-1185">Reference proteome</keyword>
<evidence type="ECO:0000256" key="1">
    <source>
        <dbReference type="SAM" id="MobiDB-lite"/>
    </source>
</evidence>
<comment type="caution">
    <text evidence="2">The sequence shown here is derived from an EMBL/GenBank/DDBJ whole genome shotgun (WGS) entry which is preliminary data.</text>
</comment>
<dbReference type="EMBL" id="NBNE01001760">
    <property type="protein sequence ID" value="OWZ12759.1"/>
    <property type="molecule type" value="Genomic_DNA"/>
</dbReference>
<sequence>MGRRFDGPEGDLGIDFTTPAGIRLDLGDESLCLPDGVRIQLSGRRQPFSGNSKLTTFDQHGIVLVAEFVEIAIRSRCRISRHCGLPDEIYGSRRTWGSRTWQINRIGIWLTGNHVPRTTGLPSHHRRNTDIKLGRSSGRTVGRQTAVRPTDRKLEEGVETAKTDVSPTITQRGDEDHRHGGSSPKLEPTDPDHSAMEATKTDQGQFELGNRTGEPERDSGPAKVLVKPDRDADDNRDDLFCFYHEGGDIFHEDFENHKAVLPKVEAIQAR</sequence>
<evidence type="ECO:0000313" key="2">
    <source>
        <dbReference type="EMBL" id="OWZ12759.1"/>
    </source>
</evidence>
<organism evidence="2 3">
    <name type="scientific">Phytophthora megakarya</name>
    <dbReference type="NCBI Taxonomy" id="4795"/>
    <lineage>
        <taxon>Eukaryota</taxon>
        <taxon>Sar</taxon>
        <taxon>Stramenopiles</taxon>
        <taxon>Oomycota</taxon>
        <taxon>Peronosporomycetes</taxon>
        <taxon>Peronosporales</taxon>
        <taxon>Peronosporaceae</taxon>
        <taxon>Phytophthora</taxon>
    </lineage>
</organism>
<dbReference type="Proteomes" id="UP000198211">
    <property type="component" value="Unassembled WGS sequence"/>
</dbReference>
<name>A0A225W6H6_9STRA</name>
<dbReference type="AlphaFoldDB" id="A0A225W6H6"/>
<evidence type="ECO:0000313" key="3">
    <source>
        <dbReference type="Proteomes" id="UP000198211"/>
    </source>
</evidence>
<feature type="compositionally biased region" description="Basic and acidic residues" evidence="1">
    <location>
        <begin position="149"/>
        <end position="162"/>
    </location>
</feature>